<protein>
    <submittedName>
        <fullName evidence="1">Uncharacterized protein</fullName>
    </submittedName>
</protein>
<name>A0A822GBH9_9BILA</name>
<feature type="non-terminal residue" evidence="1">
    <location>
        <position position="48"/>
    </location>
</feature>
<evidence type="ECO:0000313" key="2">
    <source>
        <dbReference type="Proteomes" id="UP000663848"/>
    </source>
</evidence>
<dbReference type="EMBL" id="CAJOBR010097340">
    <property type="protein sequence ID" value="CAF5148486.1"/>
    <property type="molecule type" value="Genomic_DNA"/>
</dbReference>
<proteinExistence type="predicted"/>
<organism evidence="1 2">
    <name type="scientific">Rotaria socialis</name>
    <dbReference type="NCBI Taxonomy" id="392032"/>
    <lineage>
        <taxon>Eukaryota</taxon>
        <taxon>Metazoa</taxon>
        <taxon>Spiralia</taxon>
        <taxon>Gnathifera</taxon>
        <taxon>Rotifera</taxon>
        <taxon>Eurotatoria</taxon>
        <taxon>Bdelloidea</taxon>
        <taxon>Philodinida</taxon>
        <taxon>Philodinidae</taxon>
        <taxon>Rotaria</taxon>
    </lineage>
</organism>
<reference evidence="1" key="1">
    <citation type="submission" date="2021-02" db="EMBL/GenBank/DDBJ databases">
        <authorList>
            <person name="Nowell W R."/>
        </authorList>
    </citation>
    <scope>NUCLEOTIDE SEQUENCE</scope>
</reference>
<comment type="caution">
    <text evidence="1">The sequence shown here is derived from an EMBL/GenBank/DDBJ whole genome shotgun (WGS) entry which is preliminary data.</text>
</comment>
<dbReference type="Proteomes" id="UP000663848">
    <property type="component" value="Unassembled WGS sequence"/>
</dbReference>
<dbReference type="AlphaFoldDB" id="A0A822GBH9"/>
<sequence length="48" mass="5634">MSDEFKRNYFKKPLSEILPEDVEQEFWRILSLPEASVKVEYGADLQTG</sequence>
<gene>
    <name evidence="1" type="ORF">QYT958_LOCUS48331</name>
</gene>
<dbReference type="Gene3D" id="2.60.120.650">
    <property type="entry name" value="Cupin"/>
    <property type="match status" value="1"/>
</dbReference>
<evidence type="ECO:0000313" key="1">
    <source>
        <dbReference type="EMBL" id="CAF5148486.1"/>
    </source>
</evidence>
<feature type="non-terminal residue" evidence="1">
    <location>
        <position position="1"/>
    </location>
</feature>
<accession>A0A822GBH9</accession>